<accession>A0A523BD13</accession>
<reference evidence="3 4" key="1">
    <citation type="journal article" date="2019" name="Nat. Microbiol.">
        <title>Expanding anaerobic alkane metabolism in the domain of Archaea.</title>
        <authorList>
            <person name="Wang Y."/>
            <person name="Wegener G."/>
            <person name="Hou J."/>
            <person name="Wang F."/>
            <person name="Xiao X."/>
        </authorList>
    </citation>
    <scope>NUCLEOTIDE SEQUENCE [LARGE SCALE GENOMIC DNA]</scope>
    <source>
        <strain evidence="3">WYZ-LMO10</strain>
    </source>
</reference>
<dbReference type="GO" id="GO:0008168">
    <property type="term" value="F:methyltransferase activity"/>
    <property type="evidence" value="ECO:0007669"/>
    <property type="project" value="UniProtKB-KW"/>
</dbReference>
<proteinExistence type="predicted"/>
<dbReference type="InterPro" id="IPR029063">
    <property type="entry name" value="SAM-dependent_MTases_sf"/>
</dbReference>
<comment type="caution">
    <text evidence="3">The sequence shown here is derived from an EMBL/GenBank/DDBJ whole genome shotgun (WGS) entry which is preliminary data.</text>
</comment>
<keyword evidence="3" id="KW-0489">Methyltransferase</keyword>
<dbReference type="CDD" id="cd02440">
    <property type="entry name" value="AdoMet_MTases"/>
    <property type="match status" value="1"/>
</dbReference>
<dbReference type="GO" id="GO:0032259">
    <property type="term" value="P:methylation"/>
    <property type="evidence" value="ECO:0007669"/>
    <property type="project" value="UniProtKB-KW"/>
</dbReference>
<organism evidence="3 4">
    <name type="scientific">Thermoproteota archaeon</name>
    <dbReference type="NCBI Taxonomy" id="2056631"/>
    <lineage>
        <taxon>Archaea</taxon>
        <taxon>Thermoproteota</taxon>
    </lineage>
</organism>
<evidence type="ECO:0000256" key="1">
    <source>
        <dbReference type="ARBA" id="ARBA00022679"/>
    </source>
</evidence>
<name>A0A523BD13_9CREN</name>
<evidence type="ECO:0000259" key="2">
    <source>
        <dbReference type="Pfam" id="PF13649"/>
    </source>
</evidence>
<dbReference type="AlphaFoldDB" id="A0A523BD13"/>
<dbReference type="Gene3D" id="3.40.50.150">
    <property type="entry name" value="Vaccinia Virus protein VP39"/>
    <property type="match status" value="1"/>
</dbReference>
<protein>
    <submittedName>
        <fullName evidence="3">Class I SAM-dependent methyltransferase</fullName>
    </submittedName>
</protein>
<dbReference type="EMBL" id="QNVH01000028">
    <property type="protein sequence ID" value="TDA38805.1"/>
    <property type="molecule type" value="Genomic_DNA"/>
</dbReference>
<dbReference type="PANTHER" id="PTHR43861">
    <property type="entry name" value="TRANS-ACONITATE 2-METHYLTRANSFERASE-RELATED"/>
    <property type="match status" value="1"/>
</dbReference>
<dbReference type="InterPro" id="IPR041698">
    <property type="entry name" value="Methyltransf_25"/>
</dbReference>
<dbReference type="Pfam" id="PF13649">
    <property type="entry name" value="Methyltransf_25"/>
    <property type="match status" value="1"/>
</dbReference>
<evidence type="ECO:0000313" key="4">
    <source>
        <dbReference type="Proteomes" id="UP000315399"/>
    </source>
</evidence>
<dbReference type="SUPFAM" id="SSF53335">
    <property type="entry name" value="S-adenosyl-L-methionine-dependent methyltransferases"/>
    <property type="match status" value="1"/>
</dbReference>
<gene>
    <name evidence="3" type="ORF">DSO08_03630</name>
</gene>
<feature type="domain" description="Methyltransferase" evidence="2">
    <location>
        <begin position="45"/>
        <end position="140"/>
    </location>
</feature>
<dbReference type="Gene3D" id="2.20.25.110">
    <property type="entry name" value="S-adenosyl-L-methionine-dependent methyltransferases"/>
    <property type="match status" value="1"/>
</dbReference>
<sequence>MYSWGINITNSEYDAWAKVYDIIYGSYREDIEFYKKEAKKAAGKVLEVGCGTGRIYLELLKEGIDAYGIDISRCMLDELRAKAKTLGLEPKVSLGDMRDFRLKERFALIIVPFRSFLYNLTTEDQLKTLKNFRRHLQKGGRLILNFFYPDIERMMSFGKESEELIVTDKGEYGLREKSYFIDEINQIIETLATVYKEGEVFWKGTYRYALIYKREFELLLRLAGFKKWEVYGGFDYRPLTSYKQEMVWIAERG</sequence>
<keyword evidence="1" id="KW-0808">Transferase</keyword>
<dbReference type="Proteomes" id="UP000315399">
    <property type="component" value="Unassembled WGS sequence"/>
</dbReference>
<evidence type="ECO:0000313" key="3">
    <source>
        <dbReference type="EMBL" id="TDA38805.1"/>
    </source>
</evidence>